<dbReference type="GO" id="GO:0005886">
    <property type="term" value="C:plasma membrane"/>
    <property type="evidence" value="ECO:0007669"/>
    <property type="project" value="TreeGrafter"/>
</dbReference>
<dbReference type="AlphaFoldDB" id="A0A1V3JG58"/>
<feature type="transmembrane region" description="Helical" evidence="6">
    <location>
        <begin position="25"/>
        <end position="47"/>
    </location>
</feature>
<comment type="caution">
    <text evidence="8">The sequence shown here is derived from an EMBL/GenBank/DDBJ whole genome shotgun (WGS) entry which is preliminary data.</text>
</comment>
<feature type="domain" description="Cation efflux protein transmembrane" evidence="7">
    <location>
        <begin position="27"/>
        <end position="204"/>
    </location>
</feature>
<evidence type="ECO:0000256" key="1">
    <source>
        <dbReference type="ARBA" id="ARBA00004141"/>
    </source>
</evidence>
<evidence type="ECO:0000313" key="8">
    <source>
        <dbReference type="EMBL" id="OOF55613.1"/>
    </source>
</evidence>
<evidence type="ECO:0000256" key="4">
    <source>
        <dbReference type="ARBA" id="ARBA00022989"/>
    </source>
</evidence>
<dbReference type="InterPro" id="IPR002524">
    <property type="entry name" value="Cation_efflux"/>
</dbReference>
<evidence type="ECO:0000256" key="3">
    <source>
        <dbReference type="ARBA" id="ARBA00022906"/>
    </source>
</evidence>
<comment type="subcellular location">
    <subcellularLocation>
        <location evidence="1">Membrane</location>
        <topology evidence="1">Multi-pass membrane protein</topology>
    </subcellularLocation>
</comment>
<dbReference type="STRING" id="1907939.BKL49_11265"/>
<feature type="transmembrane region" description="Helical" evidence="6">
    <location>
        <begin position="82"/>
        <end position="100"/>
    </location>
</feature>
<reference evidence="8 9" key="1">
    <citation type="submission" date="2016-10" db="EMBL/GenBank/DDBJ databases">
        <title>Rodentibacter gen. nov. and new species.</title>
        <authorList>
            <person name="Christensen H."/>
        </authorList>
    </citation>
    <scope>NUCLEOTIDE SEQUENCE [LARGE SCALE GENOMIC DNA]</scope>
    <source>
        <strain evidence="8 9">Ac151</strain>
    </source>
</reference>
<sequence>MTASHSTDHSPHCHNHSHTPKNKTILALSLAIITLYMVVEFLGGYFFQSLTLMADAGHMANDSLSLFLALIALFLSVKWQKWFALLNGASLIVVALWILIEAVERWQSPAEMQALPMLGVAITGLGVNILVAWIMLKSDQDNLNIRAAYLHVLADLFGSVVAIVAGLSVLWFNWQWVDVVASSILSLLILRSGGSVTLQAFKALRDADEHFSLKSHSH</sequence>
<feature type="transmembrane region" description="Helical" evidence="6">
    <location>
        <begin position="112"/>
        <end position="136"/>
    </location>
</feature>
<keyword evidence="3" id="KW-0813">Transport</keyword>
<dbReference type="InterPro" id="IPR027469">
    <property type="entry name" value="Cation_efflux_TMD_sf"/>
</dbReference>
<feature type="transmembrane region" description="Helical" evidence="6">
    <location>
        <begin position="59"/>
        <end position="75"/>
    </location>
</feature>
<dbReference type="PANTHER" id="PTHR11562:SF17">
    <property type="entry name" value="RE54080P-RELATED"/>
    <property type="match status" value="1"/>
</dbReference>
<name>A0A1V3JG58_9PAST</name>
<dbReference type="InterPro" id="IPR058533">
    <property type="entry name" value="Cation_efflux_TM"/>
</dbReference>
<evidence type="ECO:0000259" key="7">
    <source>
        <dbReference type="Pfam" id="PF01545"/>
    </source>
</evidence>
<evidence type="ECO:0000256" key="2">
    <source>
        <dbReference type="ARBA" id="ARBA00022692"/>
    </source>
</evidence>
<feature type="transmembrane region" description="Helical" evidence="6">
    <location>
        <begin position="148"/>
        <end position="174"/>
    </location>
</feature>
<keyword evidence="3" id="KW-0862">Zinc</keyword>
<keyword evidence="9" id="KW-1185">Reference proteome</keyword>
<evidence type="ECO:0000256" key="5">
    <source>
        <dbReference type="ARBA" id="ARBA00023136"/>
    </source>
</evidence>
<keyword evidence="5 6" id="KW-0472">Membrane</keyword>
<dbReference type="Gene3D" id="1.20.1510.10">
    <property type="entry name" value="Cation efflux protein transmembrane domain"/>
    <property type="match status" value="1"/>
</dbReference>
<keyword evidence="4 6" id="KW-1133">Transmembrane helix</keyword>
<organism evidence="8 9">
    <name type="scientific">Rodentibacter myodis</name>
    <dbReference type="NCBI Taxonomy" id="1907939"/>
    <lineage>
        <taxon>Bacteria</taxon>
        <taxon>Pseudomonadati</taxon>
        <taxon>Pseudomonadota</taxon>
        <taxon>Gammaproteobacteria</taxon>
        <taxon>Pasteurellales</taxon>
        <taxon>Pasteurellaceae</taxon>
        <taxon>Rodentibacter</taxon>
    </lineage>
</organism>
<keyword evidence="3" id="KW-0864">Zinc transport</keyword>
<dbReference type="PANTHER" id="PTHR11562">
    <property type="entry name" value="CATION EFFLUX PROTEIN/ ZINC TRANSPORTER"/>
    <property type="match status" value="1"/>
</dbReference>
<dbReference type="SUPFAM" id="SSF161111">
    <property type="entry name" value="Cation efflux protein transmembrane domain-like"/>
    <property type="match status" value="1"/>
</dbReference>
<keyword evidence="2 6" id="KW-0812">Transmembrane</keyword>
<protein>
    <submittedName>
        <fullName evidence="8">Co/Zn/Cd efflux system protein</fullName>
    </submittedName>
</protein>
<keyword evidence="3" id="KW-0406">Ion transport</keyword>
<dbReference type="GO" id="GO:0005385">
    <property type="term" value="F:zinc ion transmembrane transporter activity"/>
    <property type="evidence" value="ECO:0007669"/>
    <property type="project" value="TreeGrafter"/>
</dbReference>
<dbReference type="EMBL" id="MLHQ01000036">
    <property type="protein sequence ID" value="OOF55613.1"/>
    <property type="molecule type" value="Genomic_DNA"/>
</dbReference>
<dbReference type="NCBIfam" id="TIGR01297">
    <property type="entry name" value="CDF"/>
    <property type="match status" value="1"/>
</dbReference>
<accession>A0A1V3JG58</accession>
<dbReference type="OrthoDB" id="9809646at2"/>
<evidence type="ECO:0000256" key="6">
    <source>
        <dbReference type="SAM" id="Phobius"/>
    </source>
</evidence>
<evidence type="ECO:0000313" key="9">
    <source>
        <dbReference type="Proteomes" id="UP000188602"/>
    </source>
</evidence>
<dbReference type="InterPro" id="IPR050681">
    <property type="entry name" value="CDF/SLC30A"/>
</dbReference>
<dbReference type="Pfam" id="PF01545">
    <property type="entry name" value="Cation_efflux"/>
    <property type="match status" value="1"/>
</dbReference>
<dbReference type="Proteomes" id="UP000188602">
    <property type="component" value="Unassembled WGS sequence"/>
</dbReference>
<proteinExistence type="predicted"/>
<dbReference type="RefSeq" id="WP_077425551.1">
    <property type="nucleotide sequence ID" value="NZ_MLHQ01000036.1"/>
</dbReference>
<gene>
    <name evidence="8" type="ORF">BKL49_11265</name>
</gene>